<feature type="region of interest" description="Disordered" evidence="1">
    <location>
        <begin position="579"/>
        <end position="611"/>
    </location>
</feature>
<evidence type="ECO:0000256" key="1">
    <source>
        <dbReference type="SAM" id="MobiDB-lite"/>
    </source>
</evidence>
<feature type="compositionally biased region" description="Low complexity" evidence="1">
    <location>
        <begin position="843"/>
        <end position="858"/>
    </location>
</feature>
<dbReference type="EMBL" id="JANBTW010000048">
    <property type="protein sequence ID" value="KAJ2675477.1"/>
    <property type="molecule type" value="Genomic_DNA"/>
</dbReference>
<organism evidence="3 4">
    <name type="scientific">Coemansia spiralis</name>
    <dbReference type="NCBI Taxonomy" id="417178"/>
    <lineage>
        <taxon>Eukaryota</taxon>
        <taxon>Fungi</taxon>
        <taxon>Fungi incertae sedis</taxon>
        <taxon>Zoopagomycota</taxon>
        <taxon>Kickxellomycotina</taxon>
        <taxon>Kickxellomycetes</taxon>
        <taxon>Kickxellales</taxon>
        <taxon>Kickxellaceae</taxon>
        <taxon>Coemansia</taxon>
    </lineage>
</organism>
<protein>
    <recommendedName>
        <fullName evidence="2">PH domain-containing protein</fullName>
    </recommendedName>
</protein>
<feature type="compositionally biased region" description="Polar residues" evidence="1">
    <location>
        <begin position="859"/>
        <end position="871"/>
    </location>
</feature>
<dbReference type="OrthoDB" id="5588474at2759"/>
<sequence>MTKQSELQGSKGVAIVTIRATPSQSYKETRILKEPGSAVFIEQMSAKAQGARPSARTYDSPKPSHRNAIPSSFQSNTEVPLRPVTSRAMTAPSISSSISVQQSNKRQNKGKGSLGELYLNSFSLDAIRDNGGSRQGTKTAVTMHVHYPVDNAWRVVVFPPGVSIGQARDICMLKFNVWHRVMELEMMASTQNQDSSASAPFDHKQGKKKKSGNGLLDDDSVSATASTSSSSGCSSGSSGMSRDQYGLYWPAKDKWLDAMSLMSMYGFALDDVIELQDSCAFIKTNNPNKLKQSAPTDSLYTASTTIAPSFSCSTVPFTTPLATHEVISRKAEPEESLRSFGPSLLERKMSISPSTNTDPDCEGYLYYLLSKGVSTAWKLYWVELHGTTIMCFKKAASKSKPLLAIELSAGFRLVNQHLSDARLAEERSSNSFQSGSTPLSSSSSHQSASSISSLLGLVALSQQQLGNNSVPLILKCPSQVHVLCTQGIADYERWHKRLRALLGGDGSAPSVFESVAMAKSTSGVGSNGRGRAASQASEMSTMSLPRSTRMVARQEVFLFPKPAKPEDNSMLLATSLVHRPKQSRDGKTAPHVVLQPRSNSNTNSAATEGNAGRFESSAVVTLLSKSARVVPKGGKGDLIPGRLFHFVLSGSALHGYDRKEVAASYSYGNAMQLSAAADFSIDLRSSSNSCSNGHICVMQASAEDNTAVILILETADTGDFTAIAPKASGGGGEQQHRRRFRKLARLIVDGSDAGSQWINALCALDNIGIACTAGETREGKQGVQSNLAHGQRSTDHLPTLKLVVDDLASVERDLHGMSIRRSRSFVSTLSRADWPLPPQILHSSTATTPDSTDTSSTSGAENSGSNHQQRQLEGGARTVGSSTLSMFAAAIRQSDGNPSLDAVGMRFGRGGRDKVPLLIRFPWFRRNQGTDDA</sequence>
<comment type="caution">
    <text evidence="3">The sequence shown here is derived from an EMBL/GenBank/DDBJ whole genome shotgun (WGS) entry which is preliminary data.</text>
</comment>
<name>A0A9W8G165_9FUNG</name>
<reference evidence="3" key="1">
    <citation type="submission" date="2022-07" db="EMBL/GenBank/DDBJ databases">
        <title>Phylogenomic reconstructions and comparative analyses of Kickxellomycotina fungi.</title>
        <authorList>
            <person name="Reynolds N.K."/>
            <person name="Stajich J.E."/>
            <person name="Barry K."/>
            <person name="Grigoriev I.V."/>
            <person name="Crous P."/>
            <person name="Smith M.E."/>
        </authorList>
    </citation>
    <scope>NUCLEOTIDE SEQUENCE</scope>
    <source>
        <strain evidence="3">NRRL 3115</strain>
    </source>
</reference>
<dbReference type="Proteomes" id="UP001151518">
    <property type="component" value="Unassembled WGS sequence"/>
</dbReference>
<feature type="domain" description="PH" evidence="2">
    <location>
        <begin position="359"/>
        <end position="505"/>
    </location>
</feature>
<feature type="compositionally biased region" description="Polar residues" evidence="1">
    <location>
        <begin position="69"/>
        <end position="78"/>
    </location>
</feature>
<feature type="region of interest" description="Disordered" evidence="1">
    <location>
        <begin position="191"/>
        <end position="241"/>
    </location>
</feature>
<proteinExistence type="predicted"/>
<feature type="region of interest" description="Disordered" evidence="1">
    <location>
        <begin position="45"/>
        <end position="112"/>
    </location>
</feature>
<feature type="compositionally biased region" description="Low complexity" evidence="1">
    <location>
        <begin position="93"/>
        <end position="103"/>
    </location>
</feature>
<feature type="compositionally biased region" description="Low complexity" evidence="1">
    <location>
        <begin position="221"/>
        <end position="241"/>
    </location>
</feature>
<feature type="region of interest" description="Disordered" evidence="1">
    <location>
        <begin position="425"/>
        <end position="444"/>
    </location>
</feature>
<dbReference type="SMART" id="SM00233">
    <property type="entry name" value="PH"/>
    <property type="match status" value="1"/>
</dbReference>
<feature type="region of interest" description="Disordered" evidence="1">
    <location>
        <begin position="521"/>
        <end position="545"/>
    </location>
</feature>
<feature type="compositionally biased region" description="Polar residues" evidence="1">
    <location>
        <begin position="534"/>
        <end position="545"/>
    </location>
</feature>
<evidence type="ECO:0000313" key="4">
    <source>
        <dbReference type="Proteomes" id="UP001151518"/>
    </source>
</evidence>
<gene>
    <name evidence="3" type="ORF">GGI25_003985</name>
</gene>
<accession>A0A9W8G165</accession>
<evidence type="ECO:0000313" key="3">
    <source>
        <dbReference type="EMBL" id="KAJ2675477.1"/>
    </source>
</evidence>
<feature type="region of interest" description="Disordered" evidence="1">
    <location>
        <begin position="837"/>
        <end position="878"/>
    </location>
</feature>
<dbReference type="InterPro" id="IPR011993">
    <property type="entry name" value="PH-like_dom_sf"/>
</dbReference>
<feature type="compositionally biased region" description="Low complexity" evidence="1">
    <location>
        <begin position="431"/>
        <end position="444"/>
    </location>
</feature>
<dbReference type="SUPFAM" id="SSF50729">
    <property type="entry name" value="PH domain-like"/>
    <property type="match status" value="1"/>
</dbReference>
<dbReference type="AlphaFoldDB" id="A0A9W8G165"/>
<feature type="compositionally biased region" description="Polar residues" evidence="1">
    <location>
        <begin position="596"/>
        <end position="607"/>
    </location>
</feature>
<dbReference type="Gene3D" id="2.30.29.30">
    <property type="entry name" value="Pleckstrin-homology domain (PH domain)/Phosphotyrosine-binding domain (PTB)"/>
    <property type="match status" value="1"/>
</dbReference>
<dbReference type="InterPro" id="IPR001849">
    <property type="entry name" value="PH_domain"/>
</dbReference>
<dbReference type="CDD" id="cd00821">
    <property type="entry name" value="PH"/>
    <property type="match status" value="1"/>
</dbReference>
<evidence type="ECO:0000259" key="2">
    <source>
        <dbReference type="SMART" id="SM00233"/>
    </source>
</evidence>